<dbReference type="AlphaFoldDB" id="A0A914UPP5"/>
<proteinExistence type="predicted"/>
<evidence type="ECO:0000313" key="1">
    <source>
        <dbReference type="Proteomes" id="UP000887566"/>
    </source>
</evidence>
<organism evidence="1 2">
    <name type="scientific">Plectus sambesii</name>
    <dbReference type="NCBI Taxonomy" id="2011161"/>
    <lineage>
        <taxon>Eukaryota</taxon>
        <taxon>Metazoa</taxon>
        <taxon>Ecdysozoa</taxon>
        <taxon>Nematoda</taxon>
        <taxon>Chromadorea</taxon>
        <taxon>Plectida</taxon>
        <taxon>Plectina</taxon>
        <taxon>Plectoidea</taxon>
        <taxon>Plectidae</taxon>
        <taxon>Plectus</taxon>
    </lineage>
</organism>
<protein>
    <submittedName>
        <fullName evidence="2">Uncharacterized protein</fullName>
    </submittedName>
</protein>
<dbReference type="WBParaSite" id="PSAMB.scaffold11418size3358.g34133.t1">
    <property type="protein sequence ID" value="PSAMB.scaffold11418size3358.g34133.t1"/>
    <property type="gene ID" value="PSAMB.scaffold11418size3358.g34133"/>
</dbReference>
<reference evidence="2" key="1">
    <citation type="submission" date="2022-11" db="UniProtKB">
        <authorList>
            <consortium name="WormBaseParasite"/>
        </authorList>
    </citation>
    <scope>IDENTIFICATION</scope>
</reference>
<evidence type="ECO:0000313" key="2">
    <source>
        <dbReference type="WBParaSite" id="PSAMB.scaffold11418size3358.g34133.t1"/>
    </source>
</evidence>
<dbReference type="Proteomes" id="UP000887566">
    <property type="component" value="Unplaced"/>
</dbReference>
<accession>A0A914UPP5</accession>
<name>A0A914UPP5_9BILA</name>
<keyword evidence="1" id="KW-1185">Reference proteome</keyword>
<sequence>MDVYLRWIVDTWDSLPKELITRSFKVCGISNAVDGSEDDLIHCFKPEGSCPEGRRLLANEHLKLSVSLAVSDLVDLVEEIDLYQDNVNGYISDESLEL</sequence>